<gene>
    <name evidence="1" type="ORF">D7294_30975</name>
</gene>
<keyword evidence="2" id="KW-1185">Reference proteome</keyword>
<dbReference type="SUPFAM" id="SSF82784">
    <property type="entry name" value="OsmC-like"/>
    <property type="match status" value="1"/>
</dbReference>
<dbReference type="PANTHER" id="PTHR42830:SF2">
    <property type="entry name" value="OSMC_OHR FAMILY PROTEIN"/>
    <property type="match status" value="1"/>
</dbReference>
<evidence type="ECO:0000313" key="2">
    <source>
        <dbReference type="Proteomes" id="UP000272474"/>
    </source>
</evidence>
<dbReference type="InterPro" id="IPR003718">
    <property type="entry name" value="OsmC/Ohr_fam"/>
</dbReference>
<dbReference type="Gene3D" id="3.30.300.20">
    <property type="match status" value="1"/>
</dbReference>
<name>A0A3A9YJQ3_9ACTN</name>
<sequence length="160" mass="16995">MARTREHGYDITTRWTGNTGSGTEGYKAYGREVDVVAAGKPTMILGSADPAFLGDAERWNPEEMLVASLSACHMLSYLAACALRGVVVTSYEDTAHGSMAETGGSGQFTEVVLRPVVTVAEESMVAAATELHQAAHESCFIANSVNFPVRHEASVRSAGR</sequence>
<organism evidence="1 2">
    <name type="scientific">Streptomyces hoynatensis</name>
    <dbReference type="NCBI Taxonomy" id="1141874"/>
    <lineage>
        <taxon>Bacteria</taxon>
        <taxon>Bacillati</taxon>
        <taxon>Actinomycetota</taxon>
        <taxon>Actinomycetes</taxon>
        <taxon>Kitasatosporales</taxon>
        <taxon>Streptomycetaceae</taxon>
        <taxon>Streptomyces</taxon>
    </lineage>
</organism>
<proteinExistence type="predicted"/>
<dbReference type="Pfam" id="PF02566">
    <property type="entry name" value="OsmC"/>
    <property type="match status" value="1"/>
</dbReference>
<dbReference type="AlphaFoldDB" id="A0A3A9YJQ3"/>
<evidence type="ECO:0000313" key="1">
    <source>
        <dbReference type="EMBL" id="RKN35164.1"/>
    </source>
</evidence>
<dbReference type="PANTHER" id="PTHR42830">
    <property type="entry name" value="OSMOTICALLY INDUCIBLE FAMILY PROTEIN"/>
    <property type="match status" value="1"/>
</dbReference>
<protein>
    <submittedName>
        <fullName evidence="1">OsmC family peroxiredoxin</fullName>
    </submittedName>
</protein>
<dbReference type="InterPro" id="IPR036102">
    <property type="entry name" value="OsmC/Ohrsf"/>
</dbReference>
<comment type="caution">
    <text evidence="1">The sequence shown here is derived from an EMBL/GenBank/DDBJ whole genome shotgun (WGS) entry which is preliminary data.</text>
</comment>
<dbReference type="InterPro" id="IPR015946">
    <property type="entry name" value="KH_dom-like_a/b"/>
</dbReference>
<dbReference type="OrthoDB" id="9795405at2"/>
<reference evidence="1 2" key="1">
    <citation type="journal article" date="2014" name="Int. J. Syst. Evol. Microbiol.">
        <title>Streptomyces hoynatensis sp. nov., isolated from deep marine sediment.</title>
        <authorList>
            <person name="Veyisoglu A."/>
            <person name="Sahin N."/>
        </authorList>
    </citation>
    <scope>NUCLEOTIDE SEQUENCE [LARGE SCALE GENOMIC DNA]</scope>
    <source>
        <strain evidence="1 2">KCTC 29097</strain>
    </source>
</reference>
<dbReference type="EMBL" id="RBAL01000037">
    <property type="protein sequence ID" value="RKN35164.1"/>
    <property type="molecule type" value="Genomic_DNA"/>
</dbReference>
<accession>A0A3A9YJQ3</accession>
<dbReference type="InterPro" id="IPR052707">
    <property type="entry name" value="OsmC_Ohr_Peroxiredoxin"/>
</dbReference>
<dbReference type="RefSeq" id="WP_120685150.1">
    <property type="nucleotide sequence ID" value="NZ_RBAL01000037.1"/>
</dbReference>
<dbReference type="Proteomes" id="UP000272474">
    <property type="component" value="Unassembled WGS sequence"/>
</dbReference>